<evidence type="ECO:0000256" key="5">
    <source>
        <dbReference type="ARBA" id="ARBA00023319"/>
    </source>
</evidence>
<evidence type="ECO:0000313" key="10">
    <source>
        <dbReference type="Proteomes" id="UP001519460"/>
    </source>
</evidence>
<dbReference type="InterPro" id="IPR013783">
    <property type="entry name" value="Ig-like_fold"/>
</dbReference>
<comment type="caution">
    <text evidence="9">The sequence shown here is derived from an EMBL/GenBank/DDBJ whole genome shotgun (WGS) entry which is preliminary data.</text>
</comment>
<proteinExistence type="predicted"/>
<evidence type="ECO:0000256" key="3">
    <source>
        <dbReference type="ARBA" id="ARBA00023157"/>
    </source>
</evidence>
<dbReference type="SMART" id="SM00409">
    <property type="entry name" value="IG"/>
    <property type="match status" value="3"/>
</dbReference>
<dbReference type="InterPro" id="IPR036179">
    <property type="entry name" value="Ig-like_dom_sf"/>
</dbReference>
<dbReference type="InterPro" id="IPR003598">
    <property type="entry name" value="Ig_sub2"/>
</dbReference>
<dbReference type="Pfam" id="PF07679">
    <property type="entry name" value="I-set"/>
    <property type="match status" value="1"/>
</dbReference>
<evidence type="ECO:0000256" key="7">
    <source>
        <dbReference type="SAM" id="Phobius"/>
    </source>
</evidence>
<dbReference type="PANTHER" id="PTHR11640">
    <property type="entry name" value="NEPHRIN"/>
    <property type="match status" value="1"/>
</dbReference>
<gene>
    <name evidence="9" type="ORF">BaRGS_00029346</name>
</gene>
<sequence>CCSALGPVLAKSGQEVVFSWPLPDVIQDKPILVVAFEQPHNAVFITSPATDHVTVMRAYEGRVNITEGMSKGLVQFSMANVTSRDAGKYLCVSGFLENDVVADCGETLVVIDAPRETTVTALAPPVTESPFTLRCSAVSVTSPRDHGLSLKYRWLEASHQNDGDAWTQITGNTHDEGLDLSIDDPEIPDTGSGVVERQPMDDNSGSSELNMEAVSRDDKGRRFACQTSEGLDLWSTMSLPYTVIPEWAPLASDLSLTPTSDSLTLTVGQSASTTCTADCSPLCHIIWQQIKPNNATVTVATSSTLTLANVGWEQEGTYRCVASNVHGSNFTTWSLTVQDPPSSWLSSRTHVIIVVVIATVGVALGMTGAAYVVVACRRRSTPIVWPHQKRDSGRYS</sequence>
<name>A0ABD0JXJ3_9CAEN</name>
<protein>
    <recommendedName>
        <fullName evidence="8">Ig-like domain-containing protein</fullName>
    </recommendedName>
</protein>
<dbReference type="GO" id="GO:0016020">
    <property type="term" value="C:membrane"/>
    <property type="evidence" value="ECO:0007669"/>
    <property type="project" value="UniProtKB-SubCell"/>
</dbReference>
<reference evidence="9 10" key="1">
    <citation type="journal article" date="2023" name="Sci. Data">
        <title>Genome assembly of the Korean intertidal mud-creeper Batillaria attramentaria.</title>
        <authorList>
            <person name="Patra A.K."/>
            <person name="Ho P.T."/>
            <person name="Jun S."/>
            <person name="Lee S.J."/>
            <person name="Kim Y."/>
            <person name="Won Y.J."/>
        </authorList>
    </citation>
    <scope>NUCLEOTIDE SEQUENCE [LARGE SCALE GENOMIC DNA]</scope>
    <source>
        <strain evidence="9">Wonlab-2016</strain>
    </source>
</reference>
<dbReference type="SUPFAM" id="SSF48726">
    <property type="entry name" value="Immunoglobulin"/>
    <property type="match status" value="2"/>
</dbReference>
<evidence type="ECO:0000256" key="1">
    <source>
        <dbReference type="ARBA" id="ARBA00004479"/>
    </source>
</evidence>
<dbReference type="EMBL" id="JACVVK020000303">
    <property type="protein sequence ID" value="KAK7479429.1"/>
    <property type="molecule type" value="Genomic_DNA"/>
</dbReference>
<feature type="non-terminal residue" evidence="9">
    <location>
        <position position="1"/>
    </location>
</feature>
<dbReference type="InterPro" id="IPR007110">
    <property type="entry name" value="Ig-like_dom"/>
</dbReference>
<keyword evidence="4" id="KW-0325">Glycoprotein</keyword>
<dbReference type="InterPro" id="IPR013098">
    <property type="entry name" value="Ig_I-set"/>
</dbReference>
<keyword evidence="3" id="KW-1015">Disulfide bond</keyword>
<dbReference type="Gene3D" id="2.60.40.10">
    <property type="entry name" value="Immunoglobulins"/>
    <property type="match status" value="2"/>
</dbReference>
<dbReference type="InterPro" id="IPR003599">
    <property type="entry name" value="Ig_sub"/>
</dbReference>
<evidence type="ECO:0000313" key="9">
    <source>
        <dbReference type="EMBL" id="KAK7479429.1"/>
    </source>
</evidence>
<evidence type="ECO:0000256" key="6">
    <source>
        <dbReference type="SAM" id="MobiDB-lite"/>
    </source>
</evidence>
<evidence type="ECO:0000256" key="4">
    <source>
        <dbReference type="ARBA" id="ARBA00023180"/>
    </source>
</evidence>
<dbReference type="InterPro" id="IPR051275">
    <property type="entry name" value="Cell_adhesion_signaling"/>
</dbReference>
<accession>A0ABD0JXJ3</accession>
<dbReference type="AlphaFoldDB" id="A0ABD0JXJ3"/>
<keyword evidence="2 7" id="KW-0472">Membrane</keyword>
<keyword evidence="7" id="KW-1133">Transmembrane helix</keyword>
<keyword evidence="5" id="KW-0393">Immunoglobulin domain</keyword>
<evidence type="ECO:0000256" key="2">
    <source>
        <dbReference type="ARBA" id="ARBA00023136"/>
    </source>
</evidence>
<keyword evidence="7" id="KW-0812">Transmembrane</keyword>
<dbReference type="PANTHER" id="PTHR11640:SF31">
    <property type="entry name" value="IRREGULAR CHIASM C-ROUGHEST PROTEIN-RELATED"/>
    <property type="match status" value="1"/>
</dbReference>
<feature type="domain" description="Ig-like" evidence="8">
    <location>
        <begin position="245"/>
        <end position="336"/>
    </location>
</feature>
<keyword evidence="10" id="KW-1185">Reference proteome</keyword>
<comment type="subcellular location">
    <subcellularLocation>
        <location evidence="1">Membrane</location>
        <topology evidence="1">Single-pass type I membrane protein</topology>
    </subcellularLocation>
</comment>
<feature type="transmembrane region" description="Helical" evidence="7">
    <location>
        <begin position="351"/>
        <end position="374"/>
    </location>
</feature>
<feature type="region of interest" description="Disordered" evidence="6">
    <location>
        <begin position="194"/>
        <end position="215"/>
    </location>
</feature>
<organism evidence="9 10">
    <name type="scientific">Batillaria attramentaria</name>
    <dbReference type="NCBI Taxonomy" id="370345"/>
    <lineage>
        <taxon>Eukaryota</taxon>
        <taxon>Metazoa</taxon>
        <taxon>Spiralia</taxon>
        <taxon>Lophotrochozoa</taxon>
        <taxon>Mollusca</taxon>
        <taxon>Gastropoda</taxon>
        <taxon>Caenogastropoda</taxon>
        <taxon>Sorbeoconcha</taxon>
        <taxon>Cerithioidea</taxon>
        <taxon>Batillariidae</taxon>
        <taxon>Batillaria</taxon>
    </lineage>
</organism>
<dbReference type="SMART" id="SM00408">
    <property type="entry name" value="IGc2"/>
    <property type="match status" value="1"/>
</dbReference>
<dbReference type="Proteomes" id="UP001519460">
    <property type="component" value="Unassembled WGS sequence"/>
</dbReference>
<evidence type="ECO:0000259" key="8">
    <source>
        <dbReference type="PROSITE" id="PS50835"/>
    </source>
</evidence>
<dbReference type="PROSITE" id="PS50835">
    <property type="entry name" value="IG_LIKE"/>
    <property type="match status" value="1"/>
</dbReference>